<dbReference type="EMBL" id="CP034593">
    <property type="protein sequence ID" value="AZQ76500.1"/>
    <property type="molecule type" value="Genomic_DNA"/>
</dbReference>
<evidence type="ECO:0000313" key="4">
    <source>
        <dbReference type="EMBL" id="AZQ76500.1"/>
    </source>
</evidence>
<keyword evidence="4" id="KW-0012">Acyltransferase</keyword>
<dbReference type="InterPro" id="IPR043968">
    <property type="entry name" value="SGNH"/>
</dbReference>
<dbReference type="GO" id="GO:0016747">
    <property type="term" value="F:acyltransferase activity, transferring groups other than amino-acyl groups"/>
    <property type="evidence" value="ECO:0007669"/>
    <property type="project" value="InterPro"/>
</dbReference>
<feature type="transmembrane region" description="Helical" evidence="1">
    <location>
        <begin position="392"/>
        <end position="413"/>
    </location>
</feature>
<keyword evidence="1" id="KW-0472">Membrane</keyword>
<sequence length="707" mass="77002">MSLARTTSLSPHCEDSQDVLARRLPERRYLPELHGVRGLALAGVVVFHLFGNGRVSGGIDIFLAVSGFLFTGMLLREAATHGGRIDPLRYYGRLARRILVPAALVIAVTLAVGLALFPVTRHSQLWAEARASLLYFENWELISSQLAYGAAGPETSPFQHFWSLSVQGQFYIVWPVLAMVAVFAARLVKTSAARVMAVLVGIVFIASFAYAIYVGSYNQDEAYLLTTTRVWQLAFGGLLALTAGSIRLPKPLRFPAGWIGLAMIVSCGIVLDGRQLFPGPWALWPLIGLTLVFIAAGQKGGNHDPVGSATHFLSNRALSWIGDHAYGLYLWHWPLIIFYLELRGRDSFGLRGAVIILAITVVLAMLTYRFIELPLKNRQQSRPQDTARRANKIVVSAAAAALAVAGTGATLVLHEERSRPATDFVDWDWDHYPGALITTPEYADTPEAANYLPAVEDLQRELADIYRTGCVTAMANGPGLDKVKVCEDPDAPEDPTARIVISGGSHSAHWYEAYKTLGAIYGWEVLVVNKDACVFSISDSEGTKDCQAWIGNYIEWLEENDVDLVVTAGTRILAASDEQIEDGAIERWQQITDTGTDLVLMRGTPRPGEMVNDCLASGNTPEECGASSAHIADTNPLSGLDLPDGVYTVDVTDSVCPDGRNGADTCTAVVGNVVVWYDGSHLTNTFARTLAPLIEEQLKQQAAWLFE</sequence>
<feature type="transmembrane region" description="Helical" evidence="1">
    <location>
        <begin position="277"/>
        <end position="296"/>
    </location>
</feature>
<feature type="transmembrane region" description="Helical" evidence="1">
    <location>
        <begin position="195"/>
        <end position="216"/>
    </location>
</feature>
<keyword evidence="4" id="KW-0808">Transferase</keyword>
<feature type="domain" description="SGNH" evidence="3">
    <location>
        <begin position="484"/>
        <end position="695"/>
    </location>
</feature>
<accession>A0A3Q9G108</accession>
<dbReference type="Pfam" id="PF19040">
    <property type="entry name" value="SGNH"/>
    <property type="match status" value="1"/>
</dbReference>
<dbReference type="InterPro" id="IPR050879">
    <property type="entry name" value="Acyltransferase_3"/>
</dbReference>
<feature type="transmembrane region" description="Helical" evidence="1">
    <location>
        <begin position="317"/>
        <end position="340"/>
    </location>
</feature>
<keyword evidence="5" id="KW-1185">Reference proteome</keyword>
<organism evidence="4 5">
    <name type="scientific">Flaviflexus ciconiae</name>
    <dbReference type="NCBI Taxonomy" id="2496867"/>
    <lineage>
        <taxon>Bacteria</taxon>
        <taxon>Bacillati</taxon>
        <taxon>Actinomycetota</taxon>
        <taxon>Actinomycetes</taxon>
        <taxon>Actinomycetales</taxon>
        <taxon>Actinomycetaceae</taxon>
        <taxon>Flaviflexus</taxon>
    </lineage>
</organism>
<evidence type="ECO:0000259" key="3">
    <source>
        <dbReference type="Pfam" id="PF19040"/>
    </source>
</evidence>
<dbReference type="AlphaFoldDB" id="A0A3Q9G108"/>
<reference evidence="4 5" key="1">
    <citation type="submission" date="2018-12" db="EMBL/GenBank/DDBJ databases">
        <title>Complete genome sequence of Flaviflexus sp. H23T48.</title>
        <authorList>
            <person name="Bae J.-W."/>
            <person name="Lee J.-Y."/>
        </authorList>
    </citation>
    <scope>NUCLEOTIDE SEQUENCE [LARGE SCALE GENOMIC DNA]</scope>
    <source>
        <strain evidence="4 5">H23T48</strain>
    </source>
</reference>
<protein>
    <submittedName>
        <fullName evidence="4">Acyltransferase</fullName>
    </submittedName>
</protein>
<name>A0A3Q9G108_9ACTO</name>
<dbReference type="GO" id="GO:0009103">
    <property type="term" value="P:lipopolysaccharide biosynthetic process"/>
    <property type="evidence" value="ECO:0007669"/>
    <property type="project" value="TreeGrafter"/>
</dbReference>
<gene>
    <name evidence="4" type="ORF">EJ997_03225</name>
</gene>
<feature type="transmembrane region" description="Helical" evidence="1">
    <location>
        <begin position="98"/>
        <end position="117"/>
    </location>
</feature>
<keyword evidence="1" id="KW-1133">Transmembrane helix</keyword>
<dbReference type="PANTHER" id="PTHR23028:SF53">
    <property type="entry name" value="ACYL_TRANSF_3 DOMAIN-CONTAINING PROTEIN"/>
    <property type="match status" value="1"/>
</dbReference>
<feature type="transmembrane region" description="Helical" evidence="1">
    <location>
        <begin position="33"/>
        <end position="51"/>
    </location>
</feature>
<dbReference type="InterPro" id="IPR002656">
    <property type="entry name" value="Acyl_transf_3_dom"/>
</dbReference>
<dbReference type="PANTHER" id="PTHR23028">
    <property type="entry name" value="ACETYLTRANSFERASE"/>
    <property type="match status" value="1"/>
</dbReference>
<dbReference type="GO" id="GO:0016020">
    <property type="term" value="C:membrane"/>
    <property type="evidence" value="ECO:0007669"/>
    <property type="project" value="TreeGrafter"/>
</dbReference>
<evidence type="ECO:0000313" key="5">
    <source>
        <dbReference type="Proteomes" id="UP000280344"/>
    </source>
</evidence>
<feature type="transmembrane region" description="Helical" evidence="1">
    <location>
        <begin position="254"/>
        <end position="271"/>
    </location>
</feature>
<dbReference type="KEGG" id="flh:EJ997_03225"/>
<evidence type="ECO:0000256" key="1">
    <source>
        <dbReference type="SAM" id="Phobius"/>
    </source>
</evidence>
<feature type="domain" description="Acyltransferase 3" evidence="2">
    <location>
        <begin position="32"/>
        <end position="369"/>
    </location>
</feature>
<feature type="transmembrane region" description="Helical" evidence="1">
    <location>
        <begin position="352"/>
        <end position="371"/>
    </location>
</feature>
<dbReference type="OrthoDB" id="3404679at2"/>
<feature type="transmembrane region" description="Helical" evidence="1">
    <location>
        <begin position="57"/>
        <end position="75"/>
    </location>
</feature>
<dbReference type="Proteomes" id="UP000280344">
    <property type="component" value="Chromosome"/>
</dbReference>
<feature type="transmembrane region" description="Helical" evidence="1">
    <location>
        <begin position="170"/>
        <end position="188"/>
    </location>
</feature>
<keyword evidence="1" id="KW-0812">Transmembrane</keyword>
<dbReference type="Pfam" id="PF01757">
    <property type="entry name" value="Acyl_transf_3"/>
    <property type="match status" value="1"/>
</dbReference>
<proteinExistence type="predicted"/>
<evidence type="ECO:0000259" key="2">
    <source>
        <dbReference type="Pfam" id="PF01757"/>
    </source>
</evidence>
<feature type="transmembrane region" description="Helical" evidence="1">
    <location>
        <begin position="222"/>
        <end position="242"/>
    </location>
</feature>